<keyword evidence="9 16" id="KW-1133">Transmembrane helix</keyword>
<evidence type="ECO:0000256" key="15">
    <source>
        <dbReference type="RuleBase" id="RU000488"/>
    </source>
</evidence>
<dbReference type="PRINTS" id="PR00927">
    <property type="entry name" value="ADPTRNSLCASE"/>
</dbReference>
<keyword evidence="4 15" id="KW-0813">Transport</keyword>
<keyword evidence="5" id="KW-0050">Antiport</keyword>
<evidence type="ECO:0000256" key="1">
    <source>
        <dbReference type="ARBA" id="ARBA00004448"/>
    </source>
</evidence>
<evidence type="ECO:0000256" key="10">
    <source>
        <dbReference type="ARBA" id="ARBA00023128"/>
    </source>
</evidence>
<dbReference type="FunFam" id="1.50.40.10:FF:000096">
    <property type="entry name" value="ADP,ATP carrier protein 1, mitochondrial"/>
    <property type="match status" value="1"/>
</dbReference>
<dbReference type="InterPro" id="IPR023395">
    <property type="entry name" value="MCP_dom_sf"/>
</dbReference>
<dbReference type="PANTHER" id="PTHR45635">
    <property type="entry name" value="ADP,ATP CARRIER PROTEIN 1-RELATED-RELATED"/>
    <property type="match status" value="1"/>
</dbReference>
<dbReference type="InterPro" id="IPR018108">
    <property type="entry name" value="MCP_transmembrane"/>
</dbReference>
<evidence type="ECO:0000256" key="13">
    <source>
        <dbReference type="ARBA" id="ARBA00045250"/>
    </source>
</evidence>
<dbReference type="AlphaFoldDB" id="A0A2J6RIU7"/>
<evidence type="ECO:0000256" key="12">
    <source>
        <dbReference type="ARBA" id="ARBA00024143"/>
    </source>
</evidence>
<dbReference type="InterPro" id="IPR002113">
    <property type="entry name" value="ADT_euk_type"/>
</dbReference>
<evidence type="ECO:0000256" key="3">
    <source>
        <dbReference type="ARBA" id="ARBA00011245"/>
    </source>
</evidence>
<comment type="function">
    <text evidence="13">ADP:ATP antiporter that mediates import of ADP into the mitochondrial matrix for ATP synthesis, and export of ATP out to fuel the cell. Cycles between the cytoplasmic-open state (c-state) and the matrix-open state (m-state): operates by the alternating access mechanism with a single substrate-binding site intermittently exposed to either the cytosolic (c-state) or matrix (m-state) side of the inner mitochondrial membrane.</text>
</comment>
<evidence type="ECO:0000256" key="2">
    <source>
        <dbReference type="ARBA" id="ARBA00006375"/>
    </source>
</evidence>
<dbReference type="Gene3D" id="1.50.40.10">
    <property type="entry name" value="Mitochondrial carrier domain"/>
    <property type="match status" value="1"/>
</dbReference>
<dbReference type="InterPro" id="IPR002067">
    <property type="entry name" value="MCP"/>
</dbReference>
<name>A0A2J6RIU7_HYAVF</name>
<evidence type="ECO:0000313" key="18">
    <source>
        <dbReference type="Proteomes" id="UP000235786"/>
    </source>
</evidence>
<evidence type="ECO:0000256" key="8">
    <source>
        <dbReference type="ARBA" id="ARBA00022792"/>
    </source>
</evidence>
<evidence type="ECO:0000256" key="7">
    <source>
        <dbReference type="ARBA" id="ARBA00022737"/>
    </source>
</evidence>
<keyword evidence="6 14" id="KW-0812">Transmembrane</keyword>
<feature type="repeat" description="Solcar" evidence="14">
    <location>
        <begin position="122"/>
        <end position="212"/>
    </location>
</feature>
<dbReference type="GO" id="GO:1990544">
    <property type="term" value="P:mitochondrial ATP transmembrane transport"/>
    <property type="evidence" value="ECO:0007669"/>
    <property type="project" value="InterPro"/>
</dbReference>
<keyword evidence="7" id="KW-0677">Repeat</keyword>
<dbReference type="GO" id="GO:0005743">
    <property type="term" value="C:mitochondrial inner membrane"/>
    <property type="evidence" value="ECO:0007669"/>
    <property type="project" value="UniProtKB-SubCell"/>
</dbReference>
<dbReference type="EMBL" id="KZ613948">
    <property type="protein sequence ID" value="PMD38452.1"/>
    <property type="molecule type" value="Genomic_DNA"/>
</dbReference>
<proteinExistence type="inferred from homology"/>
<evidence type="ECO:0000256" key="5">
    <source>
        <dbReference type="ARBA" id="ARBA00022449"/>
    </source>
</evidence>
<comment type="function">
    <text evidence="16">Catalyzes the exchange of ADP and ATP across the membrane.</text>
</comment>
<feature type="repeat" description="Solcar" evidence="14">
    <location>
        <begin position="220"/>
        <end position="306"/>
    </location>
</feature>
<dbReference type="PRINTS" id="PR00926">
    <property type="entry name" value="MITOCARRIER"/>
</dbReference>
<keyword evidence="11 14" id="KW-0472">Membrane</keyword>
<dbReference type="Pfam" id="PF00153">
    <property type="entry name" value="Mito_carr"/>
    <property type="match status" value="3"/>
</dbReference>
<keyword evidence="18" id="KW-1185">Reference proteome</keyword>
<keyword evidence="8" id="KW-0999">Mitochondrion inner membrane</keyword>
<comment type="subunit">
    <text evidence="3 16">Monomer.</text>
</comment>
<evidence type="ECO:0000256" key="9">
    <source>
        <dbReference type="ARBA" id="ARBA00022989"/>
    </source>
</evidence>
<keyword evidence="10" id="KW-0496">Mitochondrion</keyword>
<reference evidence="17 18" key="1">
    <citation type="submission" date="2016-04" db="EMBL/GenBank/DDBJ databases">
        <title>A degradative enzymes factory behind the ericoid mycorrhizal symbiosis.</title>
        <authorList>
            <consortium name="DOE Joint Genome Institute"/>
            <person name="Martino E."/>
            <person name="Morin E."/>
            <person name="Grelet G."/>
            <person name="Kuo A."/>
            <person name="Kohler A."/>
            <person name="Daghino S."/>
            <person name="Barry K."/>
            <person name="Choi C."/>
            <person name="Cichocki N."/>
            <person name="Clum A."/>
            <person name="Copeland A."/>
            <person name="Hainaut M."/>
            <person name="Haridas S."/>
            <person name="Labutti K."/>
            <person name="Lindquist E."/>
            <person name="Lipzen A."/>
            <person name="Khouja H.-R."/>
            <person name="Murat C."/>
            <person name="Ohm R."/>
            <person name="Olson A."/>
            <person name="Spatafora J."/>
            <person name="Veneault-Fourrey C."/>
            <person name="Henrissat B."/>
            <person name="Grigoriev I."/>
            <person name="Martin F."/>
            <person name="Perotto S."/>
        </authorList>
    </citation>
    <scope>NUCLEOTIDE SEQUENCE [LARGE SCALE GENOMIC DNA]</scope>
    <source>
        <strain evidence="17 18">F</strain>
    </source>
</reference>
<dbReference type="OrthoDB" id="270584at2759"/>
<evidence type="ECO:0000256" key="14">
    <source>
        <dbReference type="PROSITE-ProRule" id="PRU00282"/>
    </source>
</evidence>
<evidence type="ECO:0000256" key="11">
    <source>
        <dbReference type="ARBA" id="ARBA00023136"/>
    </source>
</evidence>
<evidence type="ECO:0000256" key="6">
    <source>
        <dbReference type="ARBA" id="ARBA00022692"/>
    </source>
</evidence>
<dbReference type="GO" id="GO:0140021">
    <property type="term" value="P:mitochondrial ADP transmembrane transport"/>
    <property type="evidence" value="ECO:0007669"/>
    <property type="project" value="InterPro"/>
</dbReference>
<dbReference type="Proteomes" id="UP000235786">
    <property type="component" value="Unassembled WGS sequence"/>
</dbReference>
<comment type="catalytic activity">
    <reaction evidence="12">
        <text>ADP(in) + ATP(out) = ADP(out) + ATP(in)</text>
        <dbReference type="Rhea" id="RHEA:34999"/>
        <dbReference type="ChEBI" id="CHEBI:30616"/>
        <dbReference type="ChEBI" id="CHEBI:456216"/>
    </reaction>
    <physiologicalReaction direction="left-to-right" evidence="12">
        <dbReference type="Rhea" id="RHEA:35000"/>
    </physiologicalReaction>
</comment>
<feature type="repeat" description="Solcar" evidence="14">
    <location>
        <begin position="17"/>
        <end position="110"/>
    </location>
</feature>
<dbReference type="PANTHER" id="PTHR45635:SF14">
    <property type="entry name" value="ADP_ATP TRANSLOCASE"/>
    <property type="match status" value="1"/>
</dbReference>
<comment type="caution">
    <text evidence="16">Lacks conserved residue(s) required for the propagation of feature annotation.</text>
</comment>
<dbReference type="STRING" id="1149755.A0A2J6RIU7"/>
<evidence type="ECO:0000256" key="16">
    <source>
        <dbReference type="RuleBase" id="RU368008"/>
    </source>
</evidence>
<feature type="transmembrane region" description="Helical" evidence="16">
    <location>
        <begin position="222"/>
        <end position="243"/>
    </location>
</feature>
<comment type="subcellular location">
    <subcellularLocation>
        <location evidence="16">Membrane</location>
        <topology evidence="16">Multi-pass membrane protein</topology>
    </subcellularLocation>
    <subcellularLocation>
        <location evidence="1">Mitochondrion inner membrane</location>
        <topology evidence="1">Multi-pass membrane protein</topology>
    </subcellularLocation>
</comment>
<dbReference type="SUPFAM" id="SSF103506">
    <property type="entry name" value="Mitochondrial carrier"/>
    <property type="match status" value="1"/>
</dbReference>
<dbReference type="PROSITE" id="PS50920">
    <property type="entry name" value="SOLCAR"/>
    <property type="match status" value="3"/>
</dbReference>
<dbReference type="GO" id="GO:0005471">
    <property type="term" value="F:ATP:ADP antiporter activity"/>
    <property type="evidence" value="ECO:0007669"/>
    <property type="project" value="UniProtKB-UniRule"/>
</dbReference>
<evidence type="ECO:0000256" key="4">
    <source>
        <dbReference type="ARBA" id="ARBA00022448"/>
    </source>
</evidence>
<feature type="transmembrane region" description="Helical" evidence="16">
    <location>
        <begin position="183"/>
        <end position="202"/>
    </location>
</feature>
<accession>A0A2J6RIU7</accession>
<gene>
    <name evidence="17" type="ORF">L207DRAFT_514356</name>
</gene>
<sequence length="312" mass="33829">MPDAGHPKPSPTLKGASDFAVDFLVGGVSAAISKTGAAPIERVKMLIQTQDEMIKSGRLDRRYDGIIDCFKRVVKQEGALALWRSNGANVIRYFPTQALNFAFKDKFKAMFNFKKERDGFGKWLAGNIASGSAAGATSMLFVYSLDFARTRLASDAKAKGGQRQFTGIIDVYRKTLASDGILGLYRGFGPSVAGIAVYRGIYFGFYDSLKPYVLVGMFKDNFLASFMLGWGVATIAGLSAYPLDTVRRRMMMTSGEAVKYKSSWDAARQIVKANGAKALFNGAGANILRGVASAGVLSIYDLVQRMFGSSLK</sequence>
<comment type="similarity">
    <text evidence="2 15">Belongs to the mitochondrial carrier (TC 2.A.29) family.</text>
</comment>
<evidence type="ECO:0000313" key="17">
    <source>
        <dbReference type="EMBL" id="PMD38452.1"/>
    </source>
</evidence>
<organism evidence="17 18">
    <name type="scientific">Hyaloscypha variabilis (strain UAMH 11265 / GT02V1 / F)</name>
    <name type="common">Meliniomyces variabilis</name>
    <dbReference type="NCBI Taxonomy" id="1149755"/>
    <lineage>
        <taxon>Eukaryota</taxon>
        <taxon>Fungi</taxon>
        <taxon>Dikarya</taxon>
        <taxon>Ascomycota</taxon>
        <taxon>Pezizomycotina</taxon>
        <taxon>Leotiomycetes</taxon>
        <taxon>Helotiales</taxon>
        <taxon>Hyaloscyphaceae</taxon>
        <taxon>Hyaloscypha</taxon>
        <taxon>Hyaloscypha variabilis</taxon>
    </lineage>
</organism>
<protein>
    <recommendedName>
        <fullName evidence="16">ADP/ATP translocase</fullName>
    </recommendedName>
    <alternativeName>
        <fullName evidence="16">ADP,ATP carrier protein</fullName>
    </alternativeName>
</protein>